<reference evidence="1 2" key="1">
    <citation type="submission" date="2024-09" db="EMBL/GenBank/DDBJ databases">
        <authorList>
            <person name="Sun Q."/>
            <person name="Mori K."/>
        </authorList>
    </citation>
    <scope>NUCLEOTIDE SEQUENCE [LARGE SCALE GENOMIC DNA]</scope>
    <source>
        <strain evidence="1 2">JCM 12763</strain>
    </source>
</reference>
<keyword evidence="2" id="KW-1185">Reference proteome</keyword>
<protein>
    <submittedName>
        <fullName evidence="1">Uncharacterized protein</fullName>
    </submittedName>
</protein>
<dbReference type="Proteomes" id="UP001589613">
    <property type="component" value="Unassembled WGS sequence"/>
</dbReference>
<proteinExistence type="predicted"/>
<dbReference type="EMBL" id="JBHMAX010000002">
    <property type="protein sequence ID" value="MFB9730790.1"/>
    <property type="molecule type" value="Genomic_DNA"/>
</dbReference>
<gene>
    <name evidence="1" type="ORF">ACFFN0_01900</name>
</gene>
<sequence>MSTRTAPRNLFRALVDDAAVFPPGNAPVPRAWEEHLRLRRGGYADLLGLLLVGTGHAAQLGQAAAGAELAEPVAVAVVSRPGTAVEDLLDAVDLLRDVAAVQVVTVETALDPAGSWRRALSLGVPVAVEVDRDRTQLLRSLDEVATARSDGQGTVVLAKLRTQATPQRPVPSPSELAAFLLGADARHLPVKLTGGLHHAVARRDDDGRTLDRHGVLNVLAALAAVDAGADELGLVGTLAEEDTDRLVDVVAGLDEPAVARLRGRFRSFGCCGVTDPLDELRELGLLTDRP</sequence>
<comment type="caution">
    <text evidence="1">The sequence shown here is derived from an EMBL/GenBank/DDBJ whole genome shotgun (WGS) entry which is preliminary data.</text>
</comment>
<evidence type="ECO:0000313" key="2">
    <source>
        <dbReference type="Proteomes" id="UP001589613"/>
    </source>
</evidence>
<evidence type="ECO:0000313" key="1">
    <source>
        <dbReference type="EMBL" id="MFB9730790.1"/>
    </source>
</evidence>
<dbReference type="RefSeq" id="WP_141337531.1">
    <property type="nucleotide sequence ID" value="NZ_JBHMAX010000002.1"/>
</dbReference>
<organism evidence="1 2">
    <name type="scientific">Ornithinimicrobium kibberense</name>
    <dbReference type="NCBI Taxonomy" id="282060"/>
    <lineage>
        <taxon>Bacteria</taxon>
        <taxon>Bacillati</taxon>
        <taxon>Actinomycetota</taxon>
        <taxon>Actinomycetes</taxon>
        <taxon>Micrococcales</taxon>
        <taxon>Ornithinimicrobiaceae</taxon>
        <taxon>Ornithinimicrobium</taxon>
    </lineage>
</organism>
<accession>A0ABV5UZ14</accession>
<name>A0ABV5UZ14_9MICO</name>